<dbReference type="RefSeq" id="WP_154277217.1">
    <property type="nucleotide sequence ID" value="NZ_WKQN01000008.1"/>
</dbReference>
<organism evidence="1 2">
    <name type="scientific">Faecalibacterium prausnitzii</name>
    <dbReference type="NCBI Taxonomy" id="853"/>
    <lineage>
        <taxon>Bacteria</taxon>
        <taxon>Bacillati</taxon>
        <taxon>Bacillota</taxon>
        <taxon>Clostridia</taxon>
        <taxon>Eubacteriales</taxon>
        <taxon>Oscillospiraceae</taxon>
        <taxon>Faecalibacterium</taxon>
    </lineage>
</organism>
<protein>
    <recommendedName>
        <fullName evidence="3">Preprotein translocase subunit SecB</fullName>
    </recommendedName>
</protein>
<dbReference type="EMBL" id="WKQN01000008">
    <property type="protein sequence ID" value="MSC63472.1"/>
    <property type="molecule type" value="Genomic_DNA"/>
</dbReference>
<dbReference type="AlphaFoldDB" id="A0A844DPX6"/>
<dbReference type="Proteomes" id="UP000461506">
    <property type="component" value="Unassembled WGS sequence"/>
</dbReference>
<accession>A0A844DPX6</accession>
<evidence type="ECO:0000313" key="1">
    <source>
        <dbReference type="EMBL" id="MSC63472.1"/>
    </source>
</evidence>
<evidence type="ECO:0000313" key="2">
    <source>
        <dbReference type="Proteomes" id="UP000461506"/>
    </source>
</evidence>
<evidence type="ECO:0008006" key="3">
    <source>
        <dbReference type="Google" id="ProtNLM"/>
    </source>
</evidence>
<proteinExistence type="predicted"/>
<name>A0A844DPX6_9FIRM</name>
<gene>
    <name evidence="1" type="ORF">GKD95_09055</name>
</gene>
<sequence length="141" mass="16875">MKELNPWVLKETRYPIVDLKFDKWEDTETKTKLYQKIEIKGNLETGEHPKQVRIRIDLEMESENKKIFAHIIQEEVYETEDEPGWKNRKDAVETVREAVIPNAYQNLKTYVRTLTKKAWSKPIVLKPYEELTETLKPKDKE</sequence>
<comment type="caution">
    <text evidence="1">The sequence shown here is derived from an EMBL/GenBank/DDBJ whole genome shotgun (WGS) entry which is preliminary data.</text>
</comment>
<reference evidence="1 2" key="1">
    <citation type="journal article" date="2019" name="Nat. Med.">
        <title>A library of human gut bacterial isolates paired with longitudinal multiomics data enables mechanistic microbiome research.</title>
        <authorList>
            <person name="Poyet M."/>
            <person name="Groussin M."/>
            <person name="Gibbons S.M."/>
            <person name="Avila-Pacheco J."/>
            <person name="Jiang X."/>
            <person name="Kearney S.M."/>
            <person name="Perrotta A.R."/>
            <person name="Berdy B."/>
            <person name="Zhao S."/>
            <person name="Lieberman T.D."/>
            <person name="Swanson P.K."/>
            <person name="Smith M."/>
            <person name="Roesemann S."/>
            <person name="Alexander J.E."/>
            <person name="Rich S.A."/>
            <person name="Livny J."/>
            <person name="Vlamakis H."/>
            <person name="Clish C."/>
            <person name="Bullock K."/>
            <person name="Deik A."/>
            <person name="Scott J."/>
            <person name="Pierce K.A."/>
            <person name="Xavier R.J."/>
            <person name="Alm E.J."/>
        </authorList>
    </citation>
    <scope>NUCLEOTIDE SEQUENCE [LARGE SCALE GENOMIC DNA]</scope>
    <source>
        <strain evidence="1 2">BIOML-A1</strain>
    </source>
</reference>